<accession>A0A0C3IXC9</accession>
<feature type="non-terminal residue" evidence="8">
    <location>
        <position position="1"/>
    </location>
</feature>
<evidence type="ECO:0000256" key="2">
    <source>
        <dbReference type="ARBA" id="ARBA00012043"/>
    </source>
</evidence>
<dbReference type="InterPro" id="IPR002028">
    <property type="entry name" value="Trp_synthase_suA"/>
</dbReference>
<evidence type="ECO:0000256" key="4">
    <source>
        <dbReference type="ARBA" id="ARBA00022822"/>
    </source>
</evidence>
<organism evidence="8 9">
    <name type="scientific">Pisolithus tinctorius Marx 270</name>
    <dbReference type="NCBI Taxonomy" id="870435"/>
    <lineage>
        <taxon>Eukaryota</taxon>
        <taxon>Fungi</taxon>
        <taxon>Dikarya</taxon>
        <taxon>Basidiomycota</taxon>
        <taxon>Agaricomycotina</taxon>
        <taxon>Agaricomycetes</taxon>
        <taxon>Agaricomycetidae</taxon>
        <taxon>Boletales</taxon>
        <taxon>Sclerodermatineae</taxon>
        <taxon>Pisolithaceae</taxon>
        <taxon>Pisolithus</taxon>
    </lineage>
</organism>
<evidence type="ECO:0000256" key="3">
    <source>
        <dbReference type="ARBA" id="ARBA00022605"/>
    </source>
</evidence>
<keyword evidence="5" id="KW-0057">Aromatic amino acid biosynthesis</keyword>
<keyword evidence="6" id="KW-0456">Lyase</keyword>
<sequence length="126" mass="13410">GSHALVTVVKYSREDDTVPVLLAMQAGGADVFEVGVPFSNPIAAFKTLTLRVCPGVEYATVLGAITLRWGCSCSLTCAGYYIPILNCIPPRHADRVLCDAGASGFVMEDLQPEEVSGFRRKCTEAG</sequence>
<keyword evidence="4" id="KW-0822">Tryptophan biosynthesis</keyword>
<dbReference type="EMBL" id="KN831987">
    <property type="protein sequence ID" value="KIO01493.1"/>
    <property type="molecule type" value="Genomic_DNA"/>
</dbReference>
<dbReference type="InParanoid" id="A0A0C3IXC9"/>
<dbReference type="Gene3D" id="3.20.20.70">
    <property type="entry name" value="Aldolase class I"/>
    <property type="match status" value="1"/>
</dbReference>
<dbReference type="EC" id="4.2.1.20" evidence="2"/>
<reference evidence="9" key="2">
    <citation type="submission" date="2015-01" db="EMBL/GenBank/DDBJ databases">
        <title>Evolutionary Origins and Diversification of the Mycorrhizal Mutualists.</title>
        <authorList>
            <consortium name="DOE Joint Genome Institute"/>
            <consortium name="Mycorrhizal Genomics Consortium"/>
            <person name="Kohler A."/>
            <person name="Kuo A."/>
            <person name="Nagy L.G."/>
            <person name="Floudas D."/>
            <person name="Copeland A."/>
            <person name="Barry K.W."/>
            <person name="Cichocki N."/>
            <person name="Veneault-Fourrey C."/>
            <person name="LaButti K."/>
            <person name="Lindquist E.A."/>
            <person name="Lipzen A."/>
            <person name="Lundell T."/>
            <person name="Morin E."/>
            <person name="Murat C."/>
            <person name="Riley R."/>
            <person name="Ohm R."/>
            <person name="Sun H."/>
            <person name="Tunlid A."/>
            <person name="Henrissat B."/>
            <person name="Grigoriev I.V."/>
            <person name="Hibbett D.S."/>
            <person name="Martin F."/>
        </authorList>
    </citation>
    <scope>NUCLEOTIDE SEQUENCE [LARGE SCALE GENOMIC DNA]</scope>
    <source>
        <strain evidence="9">Marx 270</strain>
    </source>
</reference>
<comment type="pathway">
    <text evidence="1">Amino-acid biosynthesis; L-tryptophan biosynthesis; L-tryptophan from chorismate: step 5/5.</text>
</comment>
<evidence type="ECO:0000313" key="9">
    <source>
        <dbReference type="Proteomes" id="UP000054217"/>
    </source>
</evidence>
<name>A0A0C3IXC9_PISTI</name>
<dbReference type="HOGENOM" id="CLU_016734_4_1_1"/>
<dbReference type="AlphaFoldDB" id="A0A0C3IXC9"/>
<proteinExistence type="predicted"/>
<evidence type="ECO:0000256" key="7">
    <source>
        <dbReference type="ARBA" id="ARBA00049047"/>
    </source>
</evidence>
<gene>
    <name evidence="8" type="ORF">M404DRAFT_149688</name>
</gene>
<dbReference type="InterPro" id="IPR011060">
    <property type="entry name" value="RibuloseP-bd_barrel"/>
</dbReference>
<dbReference type="Pfam" id="PF00290">
    <property type="entry name" value="Trp_syntA"/>
    <property type="match status" value="1"/>
</dbReference>
<keyword evidence="9" id="KW-1185">Reference proteome</keyword>
<dbReference type="GO" id="GO:0004834">
    <property type="term" value="F:tryptophan synthase activity"/>
    <property type="evidence" value="ECO:0007669"/>
    <property type="project" value="UniProtKB-EC"/>
</dbReference>
<reference evidence="8 9" key="1">
    <citation type="submission" date="2014-04" db="EMBL/GenBank/DDBJ databases">
        <authorList>
            <consortium name="DOE Joint Genome Institute"/>
            <person name="Kuo A."/>
            <person name="Kohler A."/>
            <person name="Costa M.D."/>
            <person name="Nagy L.G."/>
            <person name="Floudas D."/>
            <person name="Copeland A."/>
            <person name="Barry K.W."/>
            <person name="Cichocki N."/>
            <person name="Veneault-Fourrey C."/>
            <person name="LaButti K."/>
            <person name="Lindquist E.A."/>
            <person name="Lipzen A."/>
            <person name="Lundell T."/>
            <person name="Morin E."/>
            <person name="Murat C."/>
            <person name="Sun H."/>
            <person name="Tunlid A."/>
            <person name="Henrissat B."/>
            <person name="Grigoriev I.V."/>
            <person name="Hibbett D.S."/>
            <person name="Martin F."/>
            <person name="Nordberg H.P."/>
            <person name="Cantor M.N."/>
            <person name="Hua S.X."/>
        </authorList>
    </citation>
    <scope>NUCLEOTIDE SEQUENCE [LARGE SCALE GENOMIC DNA]</scope>
    <source>
        <strain evidence="8 9">Marx 270</strain>
    </source>
</reference>
<dbReference type="InterPro" id="IPR013785">
    <property type="entry name" value="Aldolase_TIM"/>
</dbReference>
<dbReference type="STRING" id="870435.A0A0C3IXC9"/>
<evidence type="ECO:0000256" key="1">
    <source>
        <dbReference type="ARBA" id="ARBA00004733"/>
    </source>
</evidence>
<keyword evidence="3" id="KW-0028">Amino-acid biosynthesis</keyword>
<evidence type="ECO:0000256" key="5">
    <source>
        <dbReference type="ARBA" id="ARBA00023141"/>
    </source>
</evidence>
<dbReference type="SUPFAM" id="SSF51366">
    <property type="entry name" value="Ribulose-phoshate binding barrel"/>
    <property type="match status" value="1"/>
</dbReference>
<evidence type="ECO:0000313" key="8">
    <source>
        <dbReference type="EMBL" id="KIO01493.1"/>
    </source>
</evidence>
<comment type="catalytic activity">
    <reaction evidence="7">
        <text>(1S,2R)-1-C-(indol-3-yl)glycerol 3-phosphate + L-serine = D-glyceraldehyde 3-phosphate + L-tryptophan + H2O</text>
        <dbReference type="Rhea" id="RHEA:10532"/>
        <dbReference type="ChEBI" id="CHEBI:15377"/>
        <dbReference type="ChEBI" id="CHEBI:33384"/>
        <dbReference type="ChEBI" id="CHEBI:57912"/>
        <dbReference type="ChEBI" id="CHEBI:58866"/>
        <dbReference type="ChEBI" id="CHEBI:59776"/>
        <dbReference type="EC" id="4.2.1.20"/>
    </reaction>
</comment>
<dbReference type="Proteomes" id="UP000054217">
    <property type="component" value="Unassembled WGS sequence"/>
</dbReference>
<dbReference type="OrthoDB" id="10050244at2759"/>
<dbReference type="UniPathway" id="UPA00035">
    <property type="reaction ID" value="UER00044"/>
</dbReference>
<protein>
    <recommendedName>
        <fullName evidence="2">tryptophan synthase</fullName>
        <ecNumber evidence="2">4.2.1.20</ecNumber>
    </recommendedName>
</protein>
<evidence type="ECO:0000256" key="6">
    <source>
        <dbReference type="ARBA" id="ARBA00023239"/>
    </source>
</evidence>